<comment type="caution">
    <text evidence="1">The sequence shown here is derived from an EMBL/GenBank/DDBJ whole genome shotgun (WGS) entry which is preliminary data.</text>
</comment>
<keyword evidence="2" id="KW-1185">Reference proteome</keyword>
<sequence>MRRHRSYKAWCLCSIVSTAAKPCPAVRRKRYLAFAATGGLGNQYYNLKTAVWVSRAADRALILPPILPHGRLSASYADQKCTRLSASKLVNDVQAKADRAYAQFRRSGHASWRRVLDLARFEATGLKFVDEAASLSVAPVPFCGSMTRGWTAANITAKLPSNPIILNLGRALGGSRGLDLEAVRPACDLRGCGREAARAAWALHPALRDATVHMRRHVKRPIVCAHVRTGKGETATYVLFLDHAVAALVRHLRTRRDAPAVYLASDMPLGDIRKLRSRSKAVDELFELCDGGGERCAFVGGHDDARFGVNIEEWRRRARFARQPGKQRDEASERVVLDVATCVLADAFVQSPARTSSLAVMVNDLRRNASTRPCGVHDYAPGPRRGVVGFGETRLAAAQVRASRRRHRVPSVGSDAYAVVT</sequence>
<gene>
    <name evidence="1" type="ORF">PECAL_6P15740</name>
</gene>
<organism evidence="1 2">
    <name type="scientific">Pelagomonas calceolata</name>
    <dbReference type="NCBI Taxonomy" id="35677"/>
    <lineage>
        <taxon>Eukaryota</taxon>
        <taxon>Sar</taxon>
        <taxon>Stramenopiles</taxon>
        <taxon>Ochrophyta</taxon>
        <taxon>Pelagophyceae</taxon>
        <taxon>Pelagomonadales</taxon>
        <taxon>Pelagomonadaceae</taxon>
        <taxon>Pelagomonas</taxon>
    </lineage>
</organism>
<name>A0A8J2T0J7_9STRA</name>
<dbReference type="AlphaFoldDB" id="A0A8J2T0J7"/>
<dbReference type="EMBL" id="CAKKNE010000006">
    <property type="protein sequence ID" value="CAH0379938.1"/>
    <property type="molecule type" value="Genomic_DNA"/>
</dbReference>
<accession>A0A8J2T0J7</accession>
<proteinExistence type="predicted"/>
<protein>
    <submittedName>
        <fullName evidence="1">Uncharacterized protein</fullName>
    </submittedName>
</protein>
<evidence type="ECO:0000313" key="1">
    <source>
        <dbReference type="EMBL" id="CAH0379938.1"/>
    </source>
</evidence>
<reference evidence="1" key="1">
    <citation type="submission" date="2021-11" db="EMBL/GenBank/DDBJ databases">
        <authorList>
            <consortium name="Genoscope - CEA"/>
            <person name="William W."/>
        </authorList>
    </citation>
    <scope>NUCLEOTIDE SEQUENCE</scope>
</reference>
<evidence type="ECO:0000313" key="2">
    <source>
        <dbReference type="Proteomes" id="UP000789595"/>
    </source>
</evidence>
<dbReference type="Proteomes" id="UP000789595">
    <property type="component" value="Unassembled WGS sequence"/>
</dbReference>